<dbReference type="InterPro" id="IPR003731">
    <property type="entry name" value="Di-Nase_FeMo-co_biosynth"/>
</dbReference>
<dbReference type="RefSeq" id="WP_230741142.1">
    <property type="nucleotide sequence ID" value="NZ_PGCK01000003.1"/>
</dbReference>
<feature type="domain" description="Dinitrogenase iron-molybdenum cofactor biosynthesis" evidence="1">
    <location>
        <begin position="9"/>
        <end position="96"/>
    </location>
</feature>
<dbReference type="InterPro" id="IPR036105">
    <property type="entry name" value="DiNase_FeMo-co_biosyn_sf"/>
</dbReference>
<comment type="caution">
    <text evidence="2">The sequence shown here is derived from an EMBL/GenBank/DDBJ whole genome shotgun (WGS) entry which is preliminary data.</text>
</comment>
<dbReference type="AlphaFoldDB" id="A0AAP2W5H5"/>
<name>A0AAP2W5H5_9EURY</name>
<gene>
    <name evidence="2" type="ORF">CUJ83_04785</name>
</gene>
<keyword evidence="3" id="KW-1185">Reference proteome</keyword>
<protein>
    <submittedName>
        <fullName evidence="2">Dinitrogenase iron-molybdenum cofactor</fullName>
    </submittedName>
</protein>
<dbReference type="PANTHER" id="PTHR42983:SF1">
    <property type="entry name" value="IRON-MOLYBDENUM PROTEIN"/>
    <property type="match status" value="1"/>
</dbReference>
<dbReference type="PANTHER" id="PTHR42983">
    <property type="entry name" value="DINITROGENASE IRON-MOLYBDENUM COFACTOR PROTEIN-RELATED"/>
    <property type="match status" value="1"/>
</dbReference>
<sequence length="107" mass="11777">MKICIPKEGENISQHFGQSPEFAIFTIENGAVISKEILKSPGHNPHILPEFLAGLGVTHIITCGMGKKMQEMFLPFNITVYTGVIGKVDDTIQKFLEGSLFFGQQPV</sequence>
<organism evidence="2 3">
    <name type="scientific">Methanooceanicella nereidis</name>
    <dbReference type="NCBI Taxonomy" id="2052831"/>
    <lineage>
        <taxon>Archaea</taxon>
        <taxon>Methanobacteriati</taxon>
        <taxon>Methanobacteriota</taxon>
        <taxon>Stenosarchaea group</taxon>
        <taxon>Methanomicrobia</taxon>
        <taxon>Methanocellales</taxon>
        <taxon>Methanocellaceae</taxon>
        <taxon>Methanooceanicella</taxon>
    </lineage>
</organism>
<dbReference type="EMBL" id="PGCK01000003">
    <property type="protein sequence ID" value="MCD1294313.1"/>
    <property type="molecule type" value="Genomic_DNA"/>
</dbReference>
<evidence type="ECO:0000313" key="2">
    <source>
        <dbReference type="EMBL" id="MCD1294313.1"/>
    </source>
</evidence>
<dbReference type="Gene3D" id="3.30.420.130">
    <property type="entry name" value="Dinitrogenase iron-molybdenum cofactor biosynthesis domain"/>
    <property type="match status" value="1"/>
</dbReference>
<evidence type="ECO:0000259" key="1">
    <source>
        <dbReference type="Pfam" id="PF02579"/>
    </source>
</evidence>
<evidence type="ECO:0000313" key="3">
    <source>
        <dbReference type="Proteomes" id="UP001320159"/>
    </source>
</evidence>
<proteinExistence type="predicted"/>
<accession>A0AAP2W5H5</accession>
<dbReference type="Pfam" id="PF02579">
    <property type="entry name" value="Nitro_FeMo-Co"/>
    <property type="match status" value="1"/>
</dbReference>
<dbReference type="Proteomes" id="UP001320159">
    <property type="component" value="Unassembled WGS sequence"/>
</dbReference>
<reference evidence="2 3" key="1">
    <citation type="submission" date="2017-11" db="EMBL/GenBank/DDBJ databases">
        <title>Isolation and Characterization of Family Methanocellaceae Species from Potential Methane Hydrate Area Offshore Southwestern Taiwan.</title>
        <authorList>
            <person name="Zhang W.-L."/>
            <person name="Chen W.-C."/>
            <person name="Lai M.-C."/>
            <person name="Chen S.-C."/>
        </authorList>
    </citation>
    <scope>NUCLEOTIDE SEQUENCE [LARGE SCALE GENOMIC DNA]</scope>
    <source>
        <strain evidence="2 3">CWC-04</strain>
    </source>
</reference>
<dbReference type="SUPFAM" id="SSF53146">
    <property type="entry name" value="Nitrogenase accessory factor-like"/>
    <property type="match status" value="1"/>
</dbReference>